<feature type="transmembrane region" description="Helical" evidence="7">
    <location>
        <begin position="193"/>
        <end position="213"/>
    </location>
</feature>
<evidence type="ECO:0000256" key="5">
    <source>
        <dbReference type="ARBA" id="ARBA00022989"/>
    </source>
</evidence>
<evidence type="ECO:0000256" key="7">
    <source>
        <dbReference type="SAM" id="Phobius"/>
    </source>
</evidence>
<feature type="transmembrane region" description="Helical" evidence="7">
    <location>
        <begin position="167"/>
        <end position="187"/>
    </location>
</feature>
<keyword evidence="4 7" id="KW-0812">Transmembrane</keyword>
<organism evidence="9 10">
    <name type="scientific">Micrococcus terreus</name>
    <dbReference type="NCBI Taxonomy" id="574650"/>
    <lineage>
        <taxon>Bacteria</taxon>
        <taxon>Bacillati</taxon>
        <taxon>Actinomycetota</taxon>
        <taxon>Actinomycetes</taxon>
        <taxon>Micrococcales</taxon>
        <taxon>Micrococcaceae</taxon>
        <taxon>Micrococcus</taxon>
    </lineage>
</organism>
<dbReference type="Gene3D" id="3.10.20.90">
    <property type="entry name" value="Phosphatidylinositol 3-kinase Catalytic Subunit, Chain A, domain 1"/>
    <property type="match status" value="1"/>
</dbReference>
<accession>A0A1I7MDP0</accession>
<feature type="transmembrane region" description="Helical" evidence="7">
    <location>
        <begin position="111"/>
        <end position="129"/>
    </location>
</feature>
<feature type="transmembrane region" description="Helical" evidence="7">
    <location>
        <begin position="427"/>
        <end position="447"/>
    </location>
</feature>
<keyword evidence="5 7" id="KW-1133">Transmembrane helix</keyword>
<comment type="subcellular location">
    <subcellularLocation>
        <location evidence="1">Cell membrane</location>
        <topology evidence="1">Multi-pass membrane protein</topology>
    </subcellularLocation>
</comment>
<keyword evidence="6 7" id="KW-0472">Membrane</keyword>
<feature type="transmembrane region" description="Helical" evidence="7">
    <location>
        <begin position="251"/>
        <end position="270"/>
    </location>
</feature>
<feature type="transmembrane region" description="Helical" evidence="7">
    <location>
        <begin position="304"/>
        <end position="327"/>
    </location>
</feature>
<evidence type="ECO:0000256" key="3">
    <source>
        <dbReference type="ARBA" id="ARBA00022475"/>
    </source>
</evidence>
<dbReference type="RefSeq" id="WP_091692712.1">
    <property type="nucleotide sequence ID" value="NZ_FPCG01000001.1"/>
</dbReference>
<evidence type="ECO:0000313" key="9">
    <source>
        <dbReference type="EMBL" id="SFV20045.1"/>
    </source>
</evidence>
<dbReference type="InterPro" id="IPR024962">
    <property type="entry name" value="YukD-like"/>
</dbReference>
<dbReference type="STRING" id="574650.SAMN04487966_10158"/>
<reference evidence="9 10" key="1">
    <citation type="submission" date="2016-10" db="EMBL/GenBank/DDBJ databases">
        <authorList>
            <person name="de Groot N.N."/>
        </authorList>
    </citation>
    <scope>NUCLEOTIDE SEQUENCE [LARGE SCALE GENOMIC DNA]</scope>
    <source>
        <strain evidence="9 10">CGMCC 1.7054</strain>
    </source>
</reference>
<dbReference type="AlphaFoldDB" id="A0A1I7MDP0"/>
<feature type="domain" description="EccD-like transmembrane" evidence="8">
    <location>
        <begin position="118"/>
        <end position="446"/>
    </location>
</feature>
<feature type="transmembrane region" description="Helical" evidence="7">
    <location>
        <begin position="220"/>
        <end position="239"/>
    </location>
</feature>
<keyword evidence="10" id="KW-1185">Reference proteome</keyword>
<dbReference type="GO" id="GO:0005886">
    <property type="term" value="C:plasma membrane"/>
    <property type="evidence" value="ECO:0007669"/>
    <property type="project" value="UniProtKB-SubCell"/>
</dbReference>
<evidence type="ECO:0000256" key="2">
    <source>
        <dbReference type="ARBA" id="ARBA00006162"/>
    </source>
</evidence>
<feature type="transmembrane region" description="Helical" evidence="7">
    <location>
        <begin position="388"/>
        <end position="407"/>
    </location>
</feature>
<evidence type="ECO:0000256" key="1">
    <source>
        <dbReference type="ARBA" id="ARBA00004651"/>
    </source>
</evidence>
<evidence type="ECO:0000256" key="6">
    <source>
        <dbReference type="ARBA" id="ARBA00023136"/>
    </source>
</evidence>
<feature type="transmembrane region" description="Helical" evidence="7">
    <location>
        <begin position="362"/>
        <end position="382"/>
    </location>
</feature>
<comment type="similarity">
    <text evidence="2">Belongs to the EccD/Snm4 family.</text>
</comment>
<dbReference type="Pfam" id="PF08817">
    <property type="entry name" value="YukD"/>
    <property type="match status" value="1"/>
</dbReference>
<evidence type="ECO:0000313" key="10">
    <source>
        <dbReference type="Proteomes" id="UP000198881"/>
    </source>
</evidence>
<dbReference type="OrthoDB" id="3326149at2"/>
<evidence type="ECO:0000259" key="8">
    <source>
        <dbReference type="Pfam" id="PF19053"/>
    </source>
</evidence>
<name>A0A1I7MDP0_9MICC</name>
<sequence length="450" mass="47090">MPSPYTRVSLIGQRRNADALLPSDTPVGALLPQILDLLDDRPQEGLGTKLLVRTSGETVDPEQTFAEAEVLDGERLSVVSQTEAPPAPIVYDLNDAVTDATESVRGRWSELYRYLICGVIAALGTWFAVHGLLDLYAQDTRAWIELGLGAVLLIAGASVAAPGRMRAVAGTLIGTGVLFAGTGLWNLDLPQEWLLPASGALAAVGMGLLGFVVRRPLAMFMAAAITGGLTLVWTLAPLIADWSIGDRDAEVLVGSAGIAGIITVLVLGMLPKIALSASGLASLDDSHSQGRSLLRTDADAAIDAAHGGLVTSTVVGALSAAAALWLIGEDTSHHPFSVPLLAALTLAVGLRARSFPLASERIPLYLATGVGVLSLVRLATAYQPQFDGVFLAVLLALALLVGSGLSVDLPEHSQARMRRLGDTVEALALFAVIPLLIGYFGIYATLWEIF</sequence>
<dbReference type="Pfam" id="PF19053">
    <property type="entry name" value="EccD"/>
    <property type="match status" value="1"/>
</dbReference>
<feature type="transmembrane region" description="Helical" evidence="7">
    <location>
        <begin position="333"/>
        <end position="350"/>
    </location>
</feature>
<dbReference type="EMBL" id="FPCG01000001">
    <property type="protein sequence ID" value="SFV20045.1"/>
    <property type="molecule type" value="Genomic_DNA"/>
</dbReference>
<dbReference type="NCBIfam" id="TIGR03920">
    <property type="entry name" value="T7SS_EccD"/>
    <property type="match status" value="1"/>
</dbReference>
<dbReference type="InterPro" id="IPR006707">
    <property type="entry name" value="T7SS_EccD"/>
</dbReference>
<gene>
    <name evidence="9" type="ORF">SAMN04487966_10158</name>
</gene>
<dbReference type="InterPro" id="IPR044049">
    <property type="entry name" value="EccD_transm"/>
</dbReference>
<keyword evidence="3" id="KW-1003">Cell membrane</keyword>
<protein>
    <submittedName>
        <fullName evidence="9">Type VII secretion integral membrane protein EccD</fullName>
    </submittedName>
</protein>
<proteinExistence type="inferred from homology"/>
<feature type="transmembrane region" description="Helical" evidence="7">
    <location>
        <begin position="141"/>
        <end position="160"/>
    </location>
</feature>
<dbReference type="Proteomes" id="UP000198881">
    <property type="component" value="Unassembled WGS sequence"/>
</dbReference>
<evidence type="ECO:0000256" key="4">
    <source>
        <dbReference type="ARBA" id="ARBA00022692"/>
    </source>
</evidence>